<dbReference type="SUPFAM" id="SSF69917">
    <property type="entry name" value="OMPT-like"/>
    <property type="match status" value="1"/>
</dbReference>
<feature type="domain" description="Protochlamydia outer membrane protein" evidence="1">
    <location>
        <begin position="134"/>
        <end position="246"/>
    </location>
</feature>
<dbReference type="Proteomes" id="UP001254848">
    <property type="component" value="Unassembled WGS sequence"/>
</dbReference>
<dbReference type="InterPro" id="IPR035163">
    <property type="entry name" value="Pom"/>
</dbReference>
<evidence type="ECO:0000313" key="2">
    <source>
        <dbReference type="EMBL" id="MDT8902078.1"/>
    </source>
</evidence>
<dbReference type="Pfam" id="PF17251">
    <property type="entry name" value="Pom"/>
    <property type="match status" value="1"/>
</dbReference>
<evidence type="ECO:0000259" key="1">
    <source>
        <dbReference type="Pfam" id="PF17251"/>
    </source>
</evidence>
<evidence type="ECO:0000313" key="3">
    <source>
        <dbReference type="Proteomes" id="UP001254848"/>
    </source>
</evidence>
<dbReference type="InterPro" id="IPR053724">
    <property type="entry name" value="OMP_A26_sf"/>
</dbReference>
<dbReference type="Gene3D" id="2.40.128.90">
    <property type="entry name" value="OMPT-like"/>
    <property type="match status" value="1"/>
</dbReference>
<dbReference type="InterPro" id="IPR020080">
    <property type="entry name" value="OM_adhesin/peptidase_omptin"/>
</dbReference>
<accession>A0ABU3NZ47</accession>
<dbReference type="EMBL" id="JAUOZS010000001">
    <property type="protein sequence ID" value="MDT8902078.1"/>
    <property type="molecule type" value="Genomic_DNA"/>
</dbReference>
<protein>
    <recommendedName>
        <fullName evidence="1">Protochlamydia outer membrane protein domain-containing protein</fullName>
    </recommendedName>
</protein>
<name>A0ABU3NZ47_9FIRM</name>
<gene>
    <name evidence="2" type="ORF">Q4T40_12555</name>
</gene>
<dbReference type="RefSeq" id="WP_413780567.1">
    <property type="nucleotide sequence ID" value="NZ_JAUOZS010000001.1"/>
</dbReference>
<keyword evidence="3" id="KW-1185">Reference proteome</keyword>
<reference evidence="2 3" key="1">
    <citation type="submission" date="2023-07" db="EMBL/GenBank/DDBJ databases">
        <title>The novel representative of Negativicutes class, Anaeroselena agilis gen. nov. sp. nov.</title>
        <authorList>
            <person name="Prokofeva M.I."/>
            <person name="Elcheninov A.G."/>
            <person name="Klyukina A."/>
            <person name="Kublanov I.V."/>
            <person name="Frolov E.N."/>
            <person name="Podosokorskaya O.A."/>
        </authorList>
    </citation>
    <scope>NUCLEOTIDE SEQUENCE [LARGE SCALE GENOMIC DNA]</scope>
    <source>
        <strain evidence="2 3">4137-cl</strain>
    </source>
</reference>
<proteinExistence type="predicted"/>
<comment type="caution">
    <text evidence="2">The sequence shown here is derived from an EMBL/GenBank/DDBJ whole genome shotgun (WGS) entry which is preliminary data.</text>
</comment>
<sequence>MAKSLRTWMLASVLIVWLTGTAAAGDLSLGVWPATGSQVWRISFPADGASELYYPHASTYFTASYENKPSHLSRLRVEGGLANGMKATAGSDSDWDYTRSSSLWYYGEFNTTGRSAFVNVDWVKPAGADREYFVGYGYRQNAFRMTDGVYYVENYASQSPPHALDGLSSTYTATYQGPHIGVKGKSALSPQVSVVGSVAYSPLALAQGHGWWNLRGLEFDHTGTAQMVDAYIGVRYALGGTQAAAVTAGYRYQYMSLYHGTENTSAEISWDKATSVQKGFYFSSEFRF</sequence>
<organism evidence="2 3">
    <name type="scientific">Anaeroselena agilis</name>
    <dbReference type="NCBI Taxonomy" id="3063788"/>
    <lineage>
        <taxon>Bacteria</taxon>
        <taxon>Bacillati</taxon>
        <taxon>Bacillota</taxon>
        <taxon>Negativicutes</taxon>
        <taxon>Acetonemataceae</taxon>
        <taxon>Anaeroselena</taxon>
    </lineage>
</organism>